<protein>
    <submittedName>
        <fullName evidence="1">Uncharacterized protein</fullName>
    </submittedName>
</protein>
<keyword evidence="2" id="KW-1185">Reference proteome</keyword>
<organism evidence="1 2">
    <name type="scientific">Amycolatopsis minnesotensis</name>
    <dbReference type="NCBI Taxonomy" id="337894"/>
    <lineage>
        <taxon>Bacteria</taxon>
        <taxon>Bacillati</taxon>
        <taxon>Actinomycetota</taxon>
        <taxon>Actinomycetes</taxon>
        <taxon>Pseudonocardiales</taxon>
        <taxon>Pseudonocardiaceae</taxon>
        <taxon>Amycolatopsis</taxon>
    </lineage>
</organism>
<evidence type="ECO:0000313" key="1">
    <source>
        <dbReference type="EMBL" id="GAA1983272.1"/>
    </source>
</evidence>
<comment type="caution">
    <text evidence="1">The sequence shown here is derived from an EMBL/GenBank/DDBJ whole genome shotgun (WGS) entry which is preliminary data.</text>
</comment>
<proteinExistence type="predicted"/>
<dbReference type="EMBL" id="BAAANN010000038">
    <property type="protein sequence ID" value="GAA1983272.1"/>
    <property type="molecule type" value="Genomic_DNA"/>
</dbReference>
<dbReference type="Proteomes" id="UP001501116">
    <property type="component" value="Unassembled WGS sequence"/>
</dbReference>
<evidence type="ECO:0000313" key="2">
    <source>
        <dbReference type="Proteomes" id="UP001501116"/>
    </source>
</evidence>
<sequence>MSTVLASTPVSSARHEREFADSCGRLSTLTADTARGHEIRCCLSNIEHACTEVEQRSAWEHLVLAITG</sequence>
<reference evidence="2" key="1">
    <citation type="journal article" date="2019" name="Int. J. Syst. Evol. Microbiol.">
        <title>The Global Catalogue of Microorganisms (GCM) 10K type strain sequencing project: providing services to taxonomists for standard genome sequencing and annotation.</title>
        <authorList>
            <consortium name="The Broad Institute Genomics Platform"/>
            <consortium name="The Broad Institute Genome Sequencing Center for Infectious Disease"/>
            <person name="Wu L."/>
            <person name="Ma J."/>
        </authorList>
    </citation>
    <scope>NUCLEOTIDE SEQUENCE [LARGE SCALE GENOMIC DNA]</scope>
    <source>
        <strain evidence="2">JCM 14545</strain>
    </source>
</reference>
<dbReference type="RefSeq" id="WP_344429031.1">
    <property type="nucleotide sequence ID" value="NZ_BAAANN010000038.1"/>
</dbReference>
<name>A0ABP5DN98_9PSEU</name>
<gene>
    <name evidence="1" type="ORF">GCM10009754_70490</name>
</gene>
<accession>A0ABP5DN98</accession>